<dbReference type="PANTHER" id="PTHR21666">
    <property type="entry name" value="PEPTIDASE-RELATED"/>
    <property type="match status" value="1"/>
</dbReference>
<gene>
    <name evidence="5" type="ORF">HOP12_11235</name>
</gene>
<sequence>MRRRLTGRLLPVGALALTLLIADSLHGLTPLRGGATVAFAQDSLEMAKRRELESIRRQAQESREQAKRLKGRETQAVGQLRRTERDLNSTRRRLSDLRVRGRRLDTQLEATRADLQLNIQTLGSQRSRLRRRLRQIYQFGPTRDLELLLSSQSFAQLLSRWDFLLMVAEQDRVMMEEVRARKDVVEILEGRLEKHLQQVDRNKLQTNKESERLARQRAERQGTVQEIQTQRLAYEAAAVELERTAKAISGLLARLERQRRESEEKARVEGREVVPYTGDFARGQGQIDWPARGALIGTFGPEKHPRFNTTVQNNGIDIQVPLGTPVRAVAKGRVDYTNSDYATYGQMIIVNHGDGYYTLYAHLSEISVATGVEVNPGQAIGRSGDSGSLKGAVLHFEVRRGGAALDPQNWLRP</sequence>
<dbReference type="AlphaFoldDB" id="A0A849SG54"/>
<evidence type="ECO:0000313" key="5">
    <source>
        <dbReference type="EMBL" id="NOT34728.1"/>
    </source>
</evidence>
<reference evidence="5 6" key="1">
    <citation type="submission" date="2020-04" db="EMBL/GenBank/DDBJ databases">
        <title>Metagenomic profiling of ammonia- and methane-oxidizing microorganisms in a Dutch drinking water treatment plant.</title>
        <authorList>
            <person name="Poghosyan L."/>
            <person name="Leucker S."/>
        </authorList>
    </citation>
    <scope>NUCLEOTIDE SEQUENCE [LARGE SCALE GENOMIC DNA]</scope>
    <source>
        <strain evidence="5">S-RSF-IL-03</strain>
    </source>
</reference>
<protein>
    <submittedName>
        <fullName evidence="5">Peptidoglycan DD-metalloendopeptidase family protein</fullName>
    </submittedName>
</protein>
<dbReference type="CDD" id="cd12797">
    <property type="entry name" value="M23_peptidase"/>
    <property type="match status" value="1"/>
</dbReference>
<dbReference type="Gene3D" id="6.10.250.3150">
    <property type="match status" value="1"/>
</dbReference>
<dbReference type="GO" id="GO:0004222">
    <property type="term" value="F:metalloendopeptidase activity"/>
    <property type="evidence" value="ECO:0007669"/>
    <property type="project" value="TreeGrafter"/>
</dbReference>
<evidence type="ECO:0000256" key="1">
    <source>
        <dbReference type="ARBA" id="ARBA00022729"/>
    </source>
</evidence>
<evidence type="ECO:0000259" key="3">
    <source>
        <dbReference type="Pfam" id="PF01551"/>
    </source>
</evidence>
<feature type="domain" description="Peptidoglycan hydrolase PcsB coiled-coil" evidence="4">
    <location>
        <begin position="126"/>
        <end position="186"/>
    </location>
</feature>
<dbReference type="InterPro" id="IPR011055">
    <property type="entry name" value="Dup_hybrid_motif"/>
</dbReference>
<dbReference type="InterPro" id="IPR057309">
    <property type="entry name" value="PcsB_CC"/>
</dbReference>
<name>A0A849SG54_UNCEI</name>
<feature type="coiled-coil region" evidence="2">
    <location>
        <begin position="45"/>
        <end position="132"/>
    </location>
</feature>
<dbReference type="Pfam" id="PF01551">
    <property type="entry name" value="Peptidase_M23"/>
    <property type="match status" value="1"/>
</dbReference>
<dbReference type="Gene3D" id="2.70.70.10">
    <property type="entry name" value="Glucose Permease (Domain IIA)"/>
    <property type="match status" value="1"/>
</dbReference>
<organism evidence="5 6">
    <name type="scientific">Eiseniibacteriota bacterium</name>
    <dbReference type="NCBI Taxonomy" id="2212470"/>
    <lineage>
        <taxon>Bacteria</taxon>
        <taxon>Candidatus Eiseniibacteriota</taxon>
    </lineage>
</organism>
<dbReference type="Proteomes" id="UP000580839">
    <property type="component" value="Unassembled WGS sequence"/>
</dbReference>
<evidence type="ECO:0000256" key="2">
    <source>
        <dbReference type="SAM" id="Coils"/>
    </source>
</evidence>
<evidence type="ECO:0000259" key="4">
    <source>
        <dbReference type="Pfam" id="PF24568"/>
    </source>
</evidence>
<dbReference type="EMBL" id="JABFRW010000143">
    <property type="protein sequence ID" value="NOT34728.1"/>
    <property type="molecule type" value="Genomic_DNA"/>
</dbReference>
<dbReference type="SUPFAM" id="SSF51261">
    <property type="entry name" value="Duplicated hybrid motif"/>
    <property type="match status" value="1"/>
</dbReference>
<proteinExistence type="predicted"/>
<keyword evidence="1" id="KW-0732">Signal</keyword>
<keyword evidence="2" id="KW-0175">Coiled coil</keyword>
<comment type="caution">
    <text evidence="5">The sequence shown here is derived from an EMBL/GenBank/DDBJ whole genome shotgun (WGS) entry which is preliminary data.</text>
</comment>
<dbReference type="InterPro" id="IPR050570">
    <property type="entry name" value="Cell_wall_metabolism_enzyme"/>
</dbReference>
<dbReference type="Pfam" id="PF24568">
    <property type="entry name" value="CC_PcsB"/>
    <property type="match status" value="1"/>
</dbReference>
<feature type="coiled-coil region" evidence="2">
    <location>
        <begin position="185"/>
        <end position="272"/>
    </location>
</feature>
<evidence type="ECO:0000313" key="6">
    <source>
        <dbReference type="Proteomes" id="UP000580839"/>
    </source>
</evidence>
<dbReference type="InterPro" id="IPR016047">
    <property type="entry name" value="M23ase_b-sheet_dom"/>
</dbReference>
<dbReference type="PANTHER" id="PTHR21666:SF289">
    <property type="entry name" value="L-ALA--D-GLU ENDOPEPTIDASE"/>
    <property type="match status" value="1"/>
</dbReference>
<feature type="domain" description="M23ase beta-sheet core" evidence="3">
    <location>
        <begin position="313"/>
        <end position="407"/>
    </location>
</feature>
<accession>A0A849SG54</accession>